<gene>
    <name evidence="1" type="ORF">J1N35_031108</name>
</gene>
<dbReference type="Proteomes" id="UP000828251">
    <property type="component" value="Unassembled WGS sequence"/>
</dbReference>
<evidence type="ECO:0000313" key="1">
    <source>
        <dbReference type="EMBL" id="KAH1066121.1"/>
    </source>
</evidence>
<protein>
    <submittedName>
        <fullName evidence="1">Uncharacterized protein</fullName>
    </submittedName>
</protein>
<keyword evidence="2" id="KW-1185">Reference proteome</keyword>
<name>A0A9D3V0X7_9ROSI</name>
<comment type="caution">
    <text evidence="1">The sequence shown here is derived from an EMBL/GenBank/DDBJ whole genome shotgun (WGS) entry which is preliminary data.</text>
</comment>
<dbReference type="AlphaFoldDB" id="A0A9D3V0X7"/>
<dbReference type="InterPro" id="IPR015683">
    <property type="entry name" value="Ionotropic_Glu_rcpt"/>
</dbReference>
<sequence>MLTVKRLGPNVTDIELLKRANLKIGCDGDSFVRTYLEKVLNFKSYNIENVSSEHKYEGEFKSHRIAAAFLELPYGKVFLSRYCKQFTTSTPTYRFGG</sequence>
<organism evidence="1 2">
    <name type="scientific">Gossypium stocksii</name>
    <dbReference type="NCBI Taxonomy" id="47602"/>
    <lineage>
        <taxon>Eukaryota</taxon>
        <taxon>Viridiplantae</taxon>
        <taxon>Streptophyta</taxon>
        <taxon>Embryophyta</taxon>
        <taxon>Tracheophyta</taxon>
        <taxon>Spermatophyta</taxon>
        <taxon>Magnoliopsida</taxon>
        <taxon>eudicotyledons</taxon>
        <taxon>Gunneridae</taxon>
        <taxon>Pentapetalae</taxon>
        <taxon>rosids</taxon>
        <taxon>malvids</taxon>
        <taxon>Malvales</taxon>
        <taxon>Malvaceae</taxon>
        <taxon>Malvoideae</taxon>
        <taxon>Gossypium</taxon>
    </lineage>
</organism>
<proteinExistence type="predicted"/>
<dbReference type="SUPFAM" id="SSF53850">
    <property type="entry name" value="Periplasmic binding protein-like II"/>
    <property type="match status" value="1"/>
</dbReference>
<dbReference type="PANTHER" id="PTHR18966">
    <property type="entry name" value="IONOTROPIC GLUTAMATE RECEPTOR"/>
    <property type="match status" value="1"/>
</dbReference>
<dbReference type="EMBL" id="JAIQCV010000009">
    <property type="protein sequence ID" value="KAH1066121.1"/>
    <property type="molecule type" value="Genomic_DNA"/>
</dbReference>
<reference evidence="1 2" key="1">
    <citation type="journal article" date="2021" name="Plant Biotechnol. J.">
        <title>Multi-omics assisted identification of the key and species-specific regulatory components of drought-tolerant mechanisms in Gossypium stocksii.</title>
        <authorList>
            <person name="Yu D."/>
            <person name="Ke L."/>
            <person name="Zhang D."/>
            <person name="Wu Y."/>
            <person name="Sun Y."/>
            <person name="Mei J."/>
            <person name="Sun J."/>
            <person name="Sun Y."/>
        </authorList>
    </citation>
    <scope>NUCLEOTIDE SEQUENCE [LARGE SCALE GENOMIC DNA]</scope>
    <source>
        <strain evidence="2">cv. E1</strain>
        <tissue evidence="1">Leaf</tissue>
    </source>
</reference>
<evidence type="ECO:0000313" key="2">
    <source>
        <dbReference type="Proteomes" id="UP000828251"/>
    </source>
</evidence>
<accession>A0A9D3V0X7</accession>
<dbReference type="OrthoDB" id="5984008at2759"/>